<accession>A0AAF0C3L0</accession>
<dbReference type="RefSeq" id="WP_044834961.1">
    <property type="nucleotide sequence ID" value="NZ_CP059735.1"/>
</dbReference>
<dbReference type="EMBL" id="CP059735">
    <property type="protein sequence ID" value="WDD99682.1"/>
    <property type="molecule type" value="Genomic_DNA"/>
</dbReference>
<dbReference type="KEGG" id="tact:SG35_003135"/>
<keyword evidence="2" id="KW-1185">Reference proteome</keyword>
<dbReference type="AlphaFoldDB" id="A0AAF0C3L0"/>
<sequence>MNTIELAKKYLDVFFKTQEFDSLYEIFDEQLDFKGPFLQSDSAKAYIESLKAAPWESCEYEIREEYENSNSACITYLFRKGRKCTLMSQQFWGTNGKINKVRLIFNAADIT</sequence>
<name>A0AAF0C3L0_9GAMM</name>
<dbReference type="Gene3D" id="3.10.450.50">
    <property type="match status" value="1"/>
</dbReference>
<reference evidence="1 2" key="2">
    <citation type="journal article" date="2022" name="Mar. Drugs">
        <title>Bioassay-Guided Fractionation Leads to the Detection of Cholic Acid Generated by the Rare Thalassomonas sp.</title>
        <authorList>
            <person name="Pheiffer F."/>
            <person name="Schneider Y.K."/>
            <person name="Hansen E.H."/>
            <person name="Andersen J.H."/>
            <person name="Isaksson J."/>
            <person name="Busche T."/>
            <person name="R C."/>
            <person name="Kalinowski J."/>
            <person name="Zyl L.V."/>
            <person name="Trindade M."/>
        </authorList>
    </citation>
    <scope>NUCLEOTIDE SEQUENCE [LARGE SCALE GENOMIC DNA]</scope>
    <source>
        <strain evidence="1 2">A5K-106</strain>
    </source>
</reference>
<protein>
    <recommendedName>
        <fullName evidence="3">SnoaL-like domain-containing protein</fullName>
    </recommendedName>
</protein>
<gene>
    <name evidence="1" type="ORF">SG35_003135</name>
</gene>
<proteinExistence type="predicted"/>
<reference evidence="1 2" key="1">
    <citation type="journal article" date="2015" name="Genome Announc.">
        <title>Draft Genome Sequences of Marine Isolates of Thalassomonas viridans and Thalassomonas actiniarum.</title>
        <authorList>
            <person name="Olonade I."/>
            <person name="van Zyl L.J."/>
            <person name="Trindade M."/>
        </authorList>
    </citation>
    <scope>NUCLEOTIDE SEQUENCE [LARGE SCALE GENOMIC DNA]</scope>
    <source>
        <strain evidence="1 2">A5K-106</strain>
    </source>
</reference>
<evidence type="ECO:0008006" key="3">
    <source>
        <dbReference type="Google" id="ProtNLM"/>
    </source>
</evidence>
<organism evidence="1 2">
    <name type="scientific">Thalassomonas actiniarum</name>
    <dbReference type="NCBI Taxonomy" id="485447"/>
    <lineage>
        <taxon>Bacteria</taxon>
        <taxon>Pseudomonadati</taxon>
        <taxon>Pseudomonadota</taxon>
        <taxon>Gammaproteobacteria</taxon>
        <taxon>Alteromonadales</taxon>
        <taxon>Colwelliaceae</taxon>
        <taxon>Thalassomonas</taxon>
    </lineage>
</organism>
<dbReference type="Proteomes" id="UP000032568">
    <property type="component" value="Chromosome"/>
</dbReference>
<evidence type="ECO:0000313" key="2">
    <source>
        <dbReference type="Proteomes" id="UP000032568"/>
    </source>
</evidence>
<evidence type="ECO:0000313" key="1">
    <source>
        <dbReference type="EMBL" id="WDD99682.1"/>
    </source>
</evidence>